<dbReference type="Proteomes" id="UP000248329">
    <property type="component" value="Unassembled WGS sequence"/>
</dbReference>
<organism evidence="1 2">
    <name type="scientific">Candidatus Methanogaster sp</name>
    <dbReference type="NCBI Taxonomy" id="3386292"/>
    <lineage>
        <taxon>Archaea</taxon>
        <taxon>Methanobacteriati</taxon>
        <taxon>Methanobacteriota</taxon>
        <taxon>Stenosarchaea group</taxon>
        <taxon>Methanomicrobia</taxon>
        <taxon>Methanosarcinales</taxon>
        <taxon>ANME-2 cluster</taxon>
        <taxon>Candidatus Methanogasteraceae</taxon>
        <taxon>Candidatus Methanogaster</taxon>
    </lineage>
</organism>
<dbReference type="EMBL" id="PQXF01000042">
    <property type="protein sequence ID" value="PXF58098.1"/>
    <property type="molecule type" value="Genomic_DNA"/>
</dbReference>
<evidence type="ECO:0000313" key="1">
    <source>
        <dbReference type="EMBL" id="PXF58098.1"/>
    </source>
</evidence>
<gene>
    <name evidence="1" type="ORF">C4B59_13945</name>
</gene>
<comment type="caution">
    <text evidence="1">The sequence shown here is derived from an EMBL/GenBank/DDBJ whole genome shotgun (WGS) entry which is preliminary data.</text>
</comment>
<reference evidence="1" key="1">
    <citation type="submission" date="2018-01" db="EMBL/GenBank/DDBJ databases">
        <authorList>
            <person name="Krukenberg V."/>
        </authorList>
    </citation>
    <scope>NUCLEOTIDE SEQUENCE</scope>
    <source>
        <strain evidence="1">E20ANME2</strain>
    </source>
</reference>
<name>A0AC61KZR3_9EURY</name>
<accession>A0AC61KZR3</accession>
<sequence length="933" mass="102886">MSISDDTKLDTCGCCEGIMPRTPRYNRPRKPAIDYRLDTHTMFLRRMITRLHTQSILEGKNAGDRPLTALTTRATDDPAIAIMDAWAVVADVLTFYQERIANECFLDTATERRSALELASAIGYELKPGVAASTYLAFTLDDAPGSPGHATIGEGTRVMSIPGQDEEPQTFETIEEIEARAEWNALKPRMTVPQEIDRGTDRIYLKGTDTQLQPGDAILIVGDHRVQWAGSERWDFRIVQTVTRYDKEKYTLVTWEECIGHDAPTIEPADNPRVFAFRRRAALFGHNAPDWRAMSEEIKKAYDPEGKQRTRWPDFEIQTTAKRLIDLDAVYPTILEGSWIVLTKPKYVELYKALKVVADSRTDFTLTSKVTRIELDTREHLSWFGLRDTVVFAQSEELDLADNPLDTPVFGNRIVIDQTVENPEQEHILVVSGVLLRRVKVAERSRVIKVGKDEVIQTEVDLFIVSADGSEKVKLEPGDELEIVEPPSSFGDGRIRWHLRDEKGFAGFVTADQGDFIPADLQKADDLTTTQEDETVSEVMVIGRTESDSDSTTLIFTSELQNIYKRDTVTINANVARATHGETVYEVLGSGSAAEANQRFELKKPPLTYVSASTPSGTLSTLTVRANALQWQEAASLYGLDTRSQSYIVRIDDDAATNLVFGDGKNGARLPTGVENITAVYRSGIGLEGEVGAGSLTLLMTRPLGVRGVTNPLPASGAESPENLSDARQNAPVTVLTLDRIVSLRDFENLARSFAGIGKAQASALKMGQSHVVHITVAAANGSEVDSESKEDLCDAIDLVRDPIERVYIDSFRLRTFTIEADILIDERHLADDVLAEVRATLKDSFSFENRDFGQPVTAAEVLSIMQAVDGVVAVDLNKLEPDAASMAVHESVSPTTILPSGDARVDDGTILPAELLLLNTDTEGVTLTELKI</sequence>
<evidence type="ECO:0000313" key="2">
    <source>
        <dbReference type="Proteomes" id="UP000248329"/>
    </source>
</evidence>
<proteinExistence type="predicted"/>
<protein>
    <submittedName>
        <fullName evidence="1">Baseplate assembly protein</fullName>
    </submittedName>
</protein>